<dbReference type="SUPFAM" id="SSF102114">
    <property type="entry name" value="Radical SAM enzymes"/>
    <property type="match status" value="1"/>
</dbReference>
<comment type="caution">
    <text evidence="1">The sequence shown here is derived from an EMBL/GenBank/DDBJ whole genome shotgun (WGS) entry which is preliminary data.</text>
</comment>
<protein>
    <recommendedName>
        <fullName evidence="2">Radical SAM core domain-containing protein</fullName>
    </recommendedName>
</protein>
<dbReference type="InterPro" id="IPR058240">
    <property type="entry name" value="rSAM_sf"/>
</dbReference>
<evidence type="ECO:0008006" key="2">
    <source>
        <dbReference type="Google" id="ProtNLM"/>
    </source>
</evidence>
<dbReference type="AlphaFoldDB" id="A0A0F9G441"/>
<accession>A0A0F9G441</accession>
<reference evidence="1" key="1">
    <citation type="journal article" date="2015" name="Nature">
        <title>Complex archaea that bridge the gap between prokaryotes and eukaryotes.</title>
        <authorList>
            <person name="Spang A."/>
            <person name="Saw J.H."/>
            <person name="Jorgensen S.L."/>
            <person name="Zaremba-Niedzwiedzka K."/>
            <person name="Martijn J."/>
            <person name="Lind A.E."/>
            <person name="van Eijk R."/>
            <person name="Schleper C."/>
            <person name="Guy L."/>
            <person name="Ettema T.J."/>
        </authorList>
    </citation>
    <scope>NUCLEOTIDE SEQUENCE</scope>
</reference>
<dbReference type="EMBL" id="LAZR01021462">
    <property type="protein sequence ID" value="KKL85241.1"/>
    <property type="molecule type" value="Genomic_DNA"/>
</dbReference>
<name>A0A0F9G441_9ZZZZ</name>
<gene>
    <name evidence="1" type="ORF">LCGC14_1956650</name>
</gene>
<organism evidence="1">
    <name type="scientific">marine sediment metagenome</name>
    <dbReference type="NCBI Taxonomy" id="412755"/>
    <lineage>
        <taxon>unclassified sequences</taxon>
        <taxon>metagenomes</taxon>
        <taxon>ecological metagenomes</taxon>
    </lineage>
</organism>
<feature type="non-terminal residue" evidence="1">
    <location>
        <position position="1"/>
    </location>
</feature>
<proteinExistence type="predicted"/>
<evidence type="ECO:0000313" key="1">
    <source>
        <dbReference type="EMBL" id="KKL85241.1"/>
    </source>
</evidence>
<sequence>REMNILRVFPTKTNMTPTDDMVFIGEPPMIRPKAGEVHISCTFTWDKPKAERLKLAWAQYYPVVKLGGPAYDDPCVNDFIPGMYVRQGIIYTSYGCNNQCPWCLAWRREGANRTLPIHPGNIIQDNNFLQCPHSHQDQVFDMLATQHSIVFAGGLEASQITSRVADRIRSLRIKEIFLACDTDNAIRPLRKAIKLLNLPHNKVRCYVLLRHNPEETRMRALIRLLEVYEAGALPFAQLYQPPQEKKFTHPIEWSRFARTWQRPAGTQAFIKTILSANSNGAH</sequence>